<feature type="compositionally biased region" description="Polar residues" evidence="1">
    <location>
        <begin position="50"/>
        <end position="75"/>
    </location>
</feature>
<feature type="region of interest" description="Disordered" evidence="1">
    <location>
        <begin position="50"/>
        <end position="94"/>
    </location>
</feature>
<sequence>MAGPSYRLQSPRPRQPPAPLNFDSTTFRPTSTVSSHRDSQTLLYDLPSATISPPISPQSVGTPASPTFTTRSQIRSGRPTPPPNARNRSQTPIGIAPNDLEKFAEQCRAWYYNQDEQAGRSMTQALATLPPSHRAPFSRVQSSIREAYHRSVSARRHAELQAHLSLIQPGGSLSAHLRPDPRSNEAQKERYEHMERFINNWCTMGLPGTKPFFEALWAILRLQVIPENLGGAGRNRIEWEFDDAVLKEAAGKNFMLEAVEILKGVLAFDEQPSSKHFGAGYESRKFSGLSPIHSRSQSQPLSDSKQAPTPPSNNHAKRARAPSDPFLDTPAPTRSTAPSLNLSSATTAAGHSEPSTPTTCIDDTTTPLRFENAQEDDIEEEYMRVWTSSDLTDPEILQLLNLFPSFVSGRALPRFPVSTTARSADIEEGEEADESLRVRFGTGSMWVSSKQRSDGWEGSWWTRFVLWWKRLFC</sequence>
<evidence type="ECO:0000313" key="2">
    <source>
        <dbReference type="EMBL" id="KAF5351870.1"/>
    </source>
</evidence>
<dbReference type="EMBL" id="JAACJO010000012">
    <property type="protein sequence ID" value="KAF5351870.1"/>
    <property type="molecule type" value="Genomic_DNA"/>
</dbReference>
<proteinExistence type="predicted"/>
<protein>
    <submittedName>
        <fullName evidence="2">Uncharacterized protein</fullName>
    </submittedName>
</protein>
<name>A0A8H5D1P0_9AGAR</name>
<organism evidence="2 3">
    <name type="scientific">Leucocoprinus leucothites</name>
    <dbReference type="NCBI Taxonomy" id="201217"/>
    <lineage>
        <taxon>Eukaryota</taxon>
        <taxon>Fungi</taxon>
        <taxon>Dikarya</taxon>
        <taxon>Basidiomycota</taxon>
        <taxon>Agaricomycotina</taxon>
        <taxon>Agaricomycetes</taxon>
        <taxon>Agaricomycetidae</taxon>
        <taxon>Agaricales</taxon>
        <taxon>Agaricineae</taxon>
        <taxon>Agaricaceae</taxon>
        <taxon>Leucocoprinus</taxon>
    </lineage>
</organism>
<dbReference type="AlphaFoldDB" id="A0A8H5D1P0"/>
<feature type="region of interest" description="Disordered" evidence="1">
    <location>
        <begin position="1"/>
        <end position="38"/>
    </location>
</feature>
<feature type="compositionally biased region" description="Low complexity" evidence="1">
    <location>
        <begin position="356"/>
        <end position="367"/>
    </location>
</feature>
<keyword evidence="3" id="KW-1185">Reference proteome</keyword>
<feature type="compositionally biased region" description="Polar residues" evidence="1">
    <location>
        <begin position="22"/>
        <end position="34"/>
    </location>
</feature>
<dbReference type="OrthoDB" id="2568455at2759"/>
<feature type="compositionally biased region" description="Polar residues" evidence="1">
    <location>
        <begin position="332"/>
        <end position="355"/>
    </location>
</feature>
<evidence type="ECO:0000313" key="3">
    <source>
        <dbReference type="Proteomes" id="UP000559027"/>
    </source>
</evidence>
<comment type="caution">
    <text evidence="2">The sequence shown here is derived from an EMBL/GenBank/DDBJ whole genome shotgun (WGS) entry which is preliminary data.</text>
</comment>
<accession>A0A8H5D1P0</accession>
<reference evidence="2 3" key="1">
    <citation type="journal article" date="2020" name="ISME J.">
        <title>Uncovering the hidden diversity of litter-decomposition mechanisms in mushroom-forming fungi.</title>
        <authorList>
            <person name="Floudas D."/>
            <person name="Bentzer J."/>
            <person name="Ahren D."/>
            <person name="Johansson T."/>
            <person name="Persson P."/>
            <person name="Tunlid A."/>
        </authorList>
    </citation>
    <scope>NUCLEOTIDE SEQUENCE [LARGE SCALE GENOMIC DNA]</scope>
    <source>
        <strain evidence="2 3">CBS 146.42</strain>
    </source>
</reference>
<feature type="region of interest" description="Disordered" evidence="1">
    <location>
        <begin position="288"/>
        <end position="367"/>
    </location>
</feature>
<feature type="compositionally biased region" description="Polar residues" evidence="1">
    <location>
        <begin position="293"/>
        <end position="307"/>
    </location>
</feature>
<dbReference type="Proteomes" id="UP000559027">
    <property type="component" value="Unassembled WGS sequence"/>
</dbReference>
<evidence type="ECO:0000256" key="1">
    <source>
        <dbReference type="SAM" id="MobiDB-lite"/>
    </source>
</evidence>
<gene>
    <name evidence="2" type="ORF">D9756_007579</name>
</gene>